<keyword evidence="1" id="KW-1133">Transmembrane helix</keyword>
<feature type="transmembrane region" description="Helical" evidence="1">
    <location>
        <begin position="82"/>
        <end position="101"/>
    </location>
</feature>
<reference evidence="3" key="1">
    <citation type="submission" date="2017-05" db="EMBL/GenBank/DDBJ databases">
        <title>Improved OligoMM genomes.</title>
        <authorList>
            <person name="Garzetti D."/>
        </authorList>
    </citation>
    <scope>NUCLEOTIDE SEQUENCE [LARGE SCALE GENOMIC DNA]</scope>
    <source>
        <strain evidence="3">YL45</strain>
    </source>
</reference>
<evidence type="ECO:0000313" key="2">
    <source>
        <dbReference type="EMBL" id="OXE50402.1"/>
    </source>
</evidence>
<keyword evidence="1" id="KW-0812">Transmembrane</keyword>
<sequence>MDQQQPNFPVNQVPRNLVTVTQIVYFLHGLSIVLGVFSGASIATAFVFGWPSIIAVIINYVKRSDVQGTYLASHFTWQIRTFWYAFWWIIFVWVVGFFLAFILVGLAVWFIGFIVLGIWVCYRIIRGWLRLSDGLPMPIY</sequence>
<evidence type="ECO:0008006" key="4">
    <source>
        <dbReference type="Google" id="ProtNLM"/>
    </source>
</evidence>
<dbReference type="Proteomes" id="UP000214610">
    <property type="component" value="Unassembled WGS sequence"/>
</dbReference>
<comment type="caution">
    <text evidence="2">The sequence shown here is derived from an EMBL/GenBank/DDBJ whole genome shotgun (WGS) entry which is preliminary data.</text>
</comment>
<protein>
    <recommendedName>
        <fullName evidence="4">DUF4870 domain-containing protein</fullName>
    </recommendedName>
</protein>
<keyword evidence="1" id="KW-0472">Membrane</keyword>
<name>A0A227KQ82_9BURK</name>
<feature type="transmembrane region" description="Helical" evidence="1">
    <location>
        <begin position="32"/>
        <end position="61"/>
    </location>
</feature>
<dbReference type="EMBL" id="NHMP01000002">
    <property type="protein sequence ID" value="OXE50402.1"/>
    <property type="molecule type" value="Genomic_DNA"/>
</dbReference>
<evidence type="ECO:0000313" key="3">
    <source>
        <dbReference type="Proteomes" id="UP000214610"/>
    </source>
</evidence>
<accession>A0A227KQ82</accession>
<gene>
    <name evidence="2" type="ORF">ADH67_03620</name>
</gene>
<dbReference type="AlphaFoldDB" id="A0A227KQ82"/>
<feature type="transmembrane region" description="Helical" evidence="1">
    <location>
        <begin position="107"/>
        <end position="125"/>
    </location>
</feature>
<keyword evidence="3" id="KW-1185">Reference proteome</keyword>
<evidence type="ECO:0000256" key="1">
    <source>
        <dbReference type="SAM" id="Phobius"/>
    </source>
</evidence>
<organism evidence="2 3">
    <name type="scientific">Turicimonas muris</name>
    <dbReference type="NCBI Taxonomy" id="1796652"/>
    <lineage>
        <taxon>Bacteria</taxon>
        <taxon>Pseudomonadati</taxon>
        <taxon>Pseudomonadota</taxon>
        <taxon>Betaproteobacteria</taxon>
        <taxon>Burkholderiales</taxon>
        <taxon>Sutterellaceae</taxon>
        <taxon>Turicimonas</taxon>
    </lineage>
</organism>
<proteinExistence type="predicted"/>